<keyword evidence="9" id="KW-0496">Mitochondrion</keyword>
<evidence type="ECO:0000256" key="10">
    <source>
        <dbReference type="ARBA" id="ARBA00023136"/>
    </source>
</evidence>
<sequence length="185" mass="20265">MVIGLISVLMFIVLISKSLTFSPEFNSLVIIMVKLEEVIEGHEDFSDGEPSDNDSNYSSDDSDSEDLEESILERVLALRDIIPEDTRESLSNKISTIMSFGVKSARLIGNGAWILTTSALLIFMPLAYEIEREHAFDQMENEQLMGQGGNPYGQPGQPGQSGQPGQQPMPPGQHQPRGGLIPPGF</sequence>
<dbReference type="PANTHER" id="PTHR12504:SF0">
    <property type="entry name" value="MITOCHONDRIAL IMPORT RECEPTOR SUBUNIT TOM22 HOMOLOG"/>
    <property type="match status" value="1"/>
</dbReference>
<keyword evidence="11" id="KW-0675">Receptor</keyword>
<organism evidence="14 15">
    <name type="scientific">Rhizophagus clarus</name>
    <dbReference type="NCBI Taxonomy" id="94130"/>
    <lineage>
        <taxon>Eukaryota</taxon>
        <taxon>Fungi</taxon>
        <taxon>Fungi incertae sedis</taxon>
        <taxon>Mucoromycota</taxon>
        <taxon>Glomeromycotina</taxon>
        <taxon>Glomeromycetes</taxon>
        <taxon>Glomerales</taxon>
        <taxon>Glomeraceae</taxon>
        <taxon>Rhizophagus</taxon>
    </lineage>
</organism>
<accession>A0A2Z6R4N7</accession>
<dbReference type="PANTHER" id="PTHR12504">
    <property type="entry name" value="MITOCHONDRIAL IMPORT RECEPTOR SUBUNIT TOM22"/>
    <property type="match status" value="1"/>
</dbReference>
<dbReference type="EMBL" id="BEXD01001046">
    <property type="protein sequence ID" value="GBB91941.1"/>
    <property type="molecule type" value="Genomic_DNA"/>
</dbReference>
<keyword evidence="10" id="KW-0472">Membrane</keyword>
<feature type="chain" id="PRO_5016303894" description="Mitochondrial import receptor subunit TOM22" evidence="13">
    <location>
        <begin position="21"/>
        <end position="185"/>
    </location>
</feature>
<evidence type="ECO:0000256" key="9">
    <source>
        <dbReference type="ARBA" id="ARBA00023128"/>
    </source>
</evidence>
<gene>
    <name evidence="14" type="ORF">RclHR1_01940018</name>
</gene>
<evidence type="ECO:0000256" key="1">
    <source>
        <dbReference type="ARBA" id="ARBA00004572"/>
    </source>
</evidence>
<comment type="subcellular location">
    <subcellularLocation>
        <location evidence="1">Mitochondrion outer membrane</location>
        <topology evidence="1">Single-pass membrane protein</topology>
    </subcellularLocation>
</comment>
<evidence type="ECO:0000313" key="14">
    <source>
        <dbReference type="EMBL" id="GBB91941.1"/>
    </source>
</evidence>
<keyword evidence="4" id="KW-0812">Transmembrane</keyword>
<evidence type="ECO:0000256" key="3">
    <source>
        <dbReference type="ARBA" id="ARBA00022448"/>
    </source>
</evidence>
<evidence type="ECO:0000256" key="7">
    <source>
        <dbReference type="ARBA" id="ARBA00022989"/>
    </source>
</evidence>
<keyword evidence="15" id="KW-1185">Reference proteome</keyword>
<protein>
    <recommendedName>
        <fullName evidence="16">Mitochondrial import receptor subunit TOM22</fullName>
    </recommendedName>
</protein>
<evidence type="ECO:0000256" key="6">
    <source>
        <dbReference type="ARBA" id="ARBA00022927"/>
    </source>
</evidence>
<reference evidence="14 15" key="1">
    <citation type="submission" date="2017-11" db="EMBL/GenBank/DDBJ databases">
        <title>The genome of Rhizophagus clarus HR1 reveals common genetic basis of auxotrophy among arbuscular mycorrhizal fungi.</title>
        <authorList>
            <person name="Kobayashi Y."/>
        </authorList>
    </citation>
    <scope>NUCLEOTIDE SEQUENCE [LARGE SCALE GENOMIC DNA]</scope>
    <source>
        <strain evidence="14 15">HR1</strain>
    </source>
</reference>
<evidence type="ECO:0000256" key="13">
    <source>
        <dbReference type="SAM" id="SignalP"/>
    </source>
</evidence>
<feature type="signal peptide" evidence="13">
    <location>
        <begin position="1"/>
        <end position="20"/>
    </location>
</feature>
<name>A0A2Z6R4N7_9GLOM</name>
<keyword evidence="7" id="KW-1133">Transmembrane helix</keyword>
<comment type="caution">
    <text evidence="14">The sequence shown here is derived from an EMBL/GenBank/DDBJ whole genome shotgun (WGS) entry which is preliminary data.</text>
</comment>
<evidence type="ECO:0000256" key="4">
    <source>
        <dbReference type="ARBA" id="ARBA00022692"/>
    </source>
</evidence>
<feature type="region of interest" description="Disordered" evidence="12">
    <location>
        <begin position="43"/>
        <end position="65"/>
    </location>
</feature>
<dbReference type="Proteomes" id="UP000247702">
    <property type="component" value="Unassembled WGS sequence"/>
</dbReference>
<dbReference type="InterPro" id="IPR005683">
    <property type="entry name" value="Tom22"/>
</dbReference>
<dbReference type="STRING" id="94130.A0A2Z6R4N7"/>
<evidence type="ECO:0008006" key="16">
    <source>
        <dbReference type="Google" id="ProtNLM"/>
    </source>
</evidence>
<evidence type="ECO:0000256" key="12">
    <source>
        <dbReference type="SAM" id="MobiDB-lite"/>
    </source>
</evidence>
<evidence type="ECO:0000313" key="15">
    <source>
        <dbReference type="Proteomes" id="UP000247702"/>
    </source>
</evidence>
<evidence type="ECO:0000256" key="8">
    <source>
        <dbReference type="ARBA" id="ARBA00023010"/>
    </source>
</evidence>
<dbReference type="Pfam" id="PF04281">
    <property type="entry name" value="Tom22"/>
    <property type="match status" value="1"/>
</dbReference>
<keyword evidence="6" id="KW-0653">Protein transport</keyword>
<dbReference type="GO" id="GO:0005741">
    <property type="term" value="C:mitochondrial outer membrane"/>
    <property type="evidence" value="ECO:0007669"/>
    <property type="project" value="UniProtKB-SubCell"/>
</dbReference>
<dbReference type="CDD" id="cd22884">
    <property type="entry name" value="TOM22"/>
    <property type="match status" value="1"/>
</dbReference>
<evidence type="ECO:0000256" key="2">
    <source>
        <dbReference type="ARBA" id="ARBA00009874"/>
    </source>
</evidence>
<evidence type="ECO:0000256" key="5">
    <source>
        <dbReference type="ARBA" id="ARBA00022787"/>
    </source>
</evidence>
<keyword evidence="13" id="KW-0732">Signal</keyword>
<proteinExistence type="inferred from homology"/>
<feature type="region of interest" description="Disordered" evidence="12">
    <location>
        <begin position="143"/>
        <end position="185"/>
    </location>
</feature>
<dbReference type="GO" id="GO:0006886">
    <property type="term" value="P:intracellular protein transport"/>
    <property type="evidence" value="ECO:0007669"/>
    <property type="project" value="InterPro"/>
</dbReference>
<feature type="compositionally biased region" description="Low complexity" evidence="12">
    <location>
        <begin position="152"/>
        <end position="166"/>
    </location>
</feature>
<keyword evidence="5" id="KW-1000">Mitochondrion outer membrane</keyword>
<keyword evidence="8" id="KW-0811">Translocation</keyword>
<dbReference type="AlphaFoldDB" id="A0A2Z6R4N7"/>
<comment type="similarity">
    <text evidence="2">Belongs to the Tom22 family.</text>
</comment>
<keyword evidence="3" id="KW-0813">Transport</keyword>
<evidence type="ECO:0000256" key="11">
    <source>
        <dbReference type="ARBA" id="ARBA00023170"/>
    </source>
</evidence>